<keyword evidence="5" id="KW-1133">Transmembrane helix</keyword>
<feature type="coiled-coil region" evidence="10">
    <location>
        <begin position="221"/>
        <end position="248"/>
    </location>
</feature>
<comment type="caution">
    <text evidence="14">The sequence shown here is derived from an EMBL/GenBank/DDBJ whole genome shotgun (WGS) entry which is preliminary data.</text>
</comment>
<feature type="signal peptide" evidence="12">
    <location>
        <begin position="1"/>
        <end position="25"/>
    </location>
</feature>
<feature type="compositionally biased region" description="Polar residues" evidence="11">
    <location>
        <begin position="61"/>
        <end position="84"/>
    </location>
</feature>
<feature type="region of interest" description="Disordered" evidence="11">
    <location>
        <begin position="49"/>
        <end position="115"/>
    </location>
</feature>
<dbReference type="GO" id="GO:0016020">
    <property type="term" value="C:membrane"/>
    <property type="evidence" value="ECO:0007669"/>
    <property type="project" value="UniProtKB-SubCell"/>
</dbReference>
<evidence type="ECO:0000313" key="14">
    <source>
        <dbReference type="EMBL" id="KAH3720740.1"/>
    </source>
</evidence>
<dbReference type="InterPro" id="IPR036772">
    <property type="entry name" value="SRCR-like_dom_sf"/>
</dbReference>
<dbReference type="Proteomes" id="UP000828390">
    <property type="component" value="Unassembled WGS sequence"/>
</dbReference>
<dbReference type="PROSITE" id="PS50287">
    <property type="entry name" value="SRCR_2"/>
    <property type="match status" value="2"/>
</dbReference>
<keyword evidence="2" id="KW-0812">Transmembrane</keyword>
<feature type="chain" id="PRO_5038932376" description="SRCR domain-containing protein" evidence="12">
    <location>
        <begin position="26"/>
        <end position="958"/>
    </location>
</feature>
<proteinExistence type="predicted"/>
<evidence type="ECO:0000256" key="2">
    <source>
        <dbReference type="ARBA" id="ARBA00022692"/>
    </source>
</evidence>
<accession>A0A9D4HIS6</accession>
<feature type="disulfide bond" evidence="9">
    <location>
        <begin position="927"/>
        <end position="937"/>
    </location>
</feature>
<feature type="domain" description="SRCR" evidence="13">
    <location>
        <begin position="853"/>
        <end position="958"/>
    </location>
</feature>
<evidence type="ECO:0000256" key="4">
    <source>
        <dbReference type="ARBA" id="ARBA00022737"/>
    </source>
</evidence>
<reference evidence="14" key="1">
    <citation type="journal article" date="2019" name="bioRxiv">
        <title>The Genome of the Zebra Mussel, Dreissena polymorpha: A Resource for Invasive Species Research.</title>
        <authorList>
            <person name="McCartney M.A."/>
            <person name="Auch B."/>
            <person name="Kono T."/>
            <person name="Mallez S."/>
            <person name="Zhang Y."/>
            <person name="Obille A."/>
            <person name="Becker A."/>
            <person name="Abrahante J.E."/>
            <person name="Garbe J."/>
            <person name="Badalamenti J.P."/>
            <person name="Herman A."/>
            <person name="Mangelson H."/>
            <person name="Liachko I."/>
            <person name="Sullivan S."/>
            <person name="Sone E.D."/>
            <person name="Koren S."/>
            <person name="Silverstein K.A.T."/>
            <person name="Beckman K.B."/>
            <person name="Gohl D.M."/>
        </authorList>
    </citation>
    <scope>NUCLEOTIDE SEQUENCE</scope>
    <source>
        <strain evidence="14">Duluth1</strain>
        <tissue evidence="14">Whole animal</tissue>
    </source>
</reference>
<feature type="compositionally biased region" description="Basic and acidic residues" evidence="11">
    <location>
        <begin position="88"/>
        <end position="105"/>
    </location>
</feature>
<keyword evidence="7 9" id="KW-1015">Disulfide bond</keyword>
<dbReference type="Gene3D" id="3.10.250.10">
    <property type="entry name" value="SRCR-like domain"/>
    <property type="match status" value="2"/>
</dbReference>
<name>A0A9D4HIS6_DREPO</name>
<evidence type="ECO:0000256" key="9">
    <source>
        <dbReference type="PROSITE-ProRule" id="PRU00196"/>
    </source>
</evidence>
<dbReference type="SUPFAM" id="SSF56487">
    <property type="entry name" value="SRCR-like"/>
    <property type="match status" value="2"/>
</dbReference>
<feature type="domain" description="SRCR" evidence="13">
    <location>
        <begin position="754"/>
        <end position="850"/>
    </location>
</feature>
<dbReference type="EMBL" id="JAIWYP010000013">
    <property type="protein sequence ID" value="KAH3720740.1"/>
    <property type="molecule type" value="Genomic_DNA"/>
</dbReference>
<evidence type="ECO:0000256" key="12">
    <source>
        <dbReference type="SAM" id="SignalP"/>
    </source>
</evidence>
<keyword evidence="10" id="KW-0175">Coiled coil</keyword>
<keyword evidence="8" id="KW-0325">Glycoprotein</keyword>
<organism evidence="14 15">
    <name type="scientific">Dreissena polymorpha</name>
    <name type="common">Zebra mussel</name>
    <name type="synonym">Mytilus polymorpha</name>
    <dbReference type="NCBI Taxonomy" id="45954"/>
    <lineage>
        <taxon>Eukaryota</taxon>
        <taxon>Metazoa</taxon>
        <taxon>Spiralia</taxon>
        <taxon>Lophotrochozoa</taxon>
        <taxon>Mollusca</taxon>
        <taxon>Bivalvia</taxon>
        <taxon>Autobranchia</taxon>
        <taxon>Heteroconchia</taxon>
        <taxon>Euheterodonta</taxon>
        <taxon>Imparidentia</taxon>
        <taxon>Neoheterodontei</taxon>
        <taxon>Myida</taxon>
        <taxon>Dreissenoidea</taxon>
        <taxon>Dreissenidae</taxon>
        <taxon>Dreissena</taxon>
    </lineage>
</organism>
<evidence type="ECO:0000256" key="1">
    <source>
        <dbReference type="ARBA" id="ARBA00004167"/>
    </source>
</evidence>
<comment type="caution">
    <text evidence="9">Lacks conserved residue(s) required for the propagation of feature annotation.</text>
</comment>
<evidence type="ECO:0000256" key="7">
    <source>
        <dbReference type="ARBA" id="ARBA00023157"/>
    </source>
</evidence>
<feature type="region of interest" description="Disordered" evidence="11">
    <location>
        <begin position="663"/>
        <end position="683"/>
    </location>
</feature>
<reference evidence="14" key="2">
    <citation type="submission" date="2020-11" db="EMBL/GenBank/DDBJ databases">
        <authorList>
            <person name="McCartney M.A."/>
            <person name="Auch B."/>
            <person name="Kono T."/>
            <person name="Mallez S."/>
            <person name="Becker A."/>
            <person name="Gohl D.M."/>
            <person name="Silverstein K.A.T."/>
            <person name="Koren S."/>
            <person name="Bechman K.B."/>
            <person name="Herman A."/>
            <person name="Abrahante J.E."/>
            <person name="Garbe J."/>
        </authorList>
    </citation>
    <scope>NUCLEOTIDE SEQUENCE</scope>
    <source>
        <strain evidence="14">Duluth1</strain>
        <tissue evidence="14">Whole animal</tissue>
    </source>
</reference>
<dbReference type="AlphaFoldDB" id="A0A9D4HIS6"/>
<evidence type="ECO:0000259" key="13">
    <source>
        <dbReference type="PROSITE" id="PS50287"/>
    </source>
</evidence>
<gene>
    <name evidence="14" type="ORF">DPMN_063644</name>
</gene>
<evidence type="ECO:0000256" key="10">
    <source>
        <dbReference type="SAM" id="Coils"/>
    </source>
</evidence>
<dbReference type="PANTHER" id="PTHR19331">
    <property type="entry name" value="SCAVENGER RECEPTOR DOMAIN-CONTAINING"/>
    <property type="match status" value="1"/>
</dbReference>
<evidence type="ECO:0000256" key="6">
    <source>
        <dbReference type="ARBA" id="ARBA00023136"/>
    </source>
</evidence>
<dbReference type="SMART" id="SM00202">
    <property type="entry name" value="SR"/>
    <property type="match status" value="2"/>
</dbReference>
<dbReference type="PANTHER" id="PTHR19331:SF465">
    <property type="entry name" value="EGG PEPTIDE SPERACT RECEPTOR"/>
    <property type="match status" value="1"/>
</dbReference>
<dbReference type="Pfam" id="PF00530">
    <property type="entry name" value="SRCR"/>
    <property type="match status" value="2"/>
</dbReference>
<dbReference type="OrthoDB" id="6119881at2759"/>
<evidence type="ECO:0000256" key="8">
    <source>
        <dbReference type="ARBA" id="ARBA00023180"/>
    </source>
</evidence>
<keyword evidence="6" id="KW-0472">Membrane</keyword>
<evidence type="ECO:0000256" key="3">
    <source>
        <dbReference type="ARBA" id="ARBA00022729"/>
    </source>
</evidence>
<dbReference type="FunFam" id="3.10.250.10:FF:000016">
    <property type="entry name" value="Scavenger receptor cysteine-rich protein type 12"/>
    <property type="match status" value="1"/>
</dbReference>
<dbReference type="InterPro" id="IPR001190">
    <property type="entry name" value="SRCR"/>
</dbReference>
<keyword evidence="4" id="KW-0677">Repeat</keyword>
<dbReference type="PRINTS" id="PR00258">
    <property type="entry name" value="SPERACTRCPTR"/>
</dbReference>
<keyword evidence="15" id="KW-1185">Reference proteome</keyword>
<evidence type="ECO:0000313" key="15">
    <source>
        <dbReference type="Proteomes" id="UP000828390"/>
    </source>
</evidence>
<evidence type="ECO:0000256" key="11">
    <source>
        <dbReference type="SAM" id="MobiDB-lite"/>
    </source>
</evidence>
<evidence type="ECO:0000256" key="5">
    <source>
        <dbReference type="ARBA" id="ARBA00022989"/>
    </source>
</evidence>
<sequence>MNERKHRVFQLNVVFVMVLCGVSMAVEHNMDRSINEIKEDVTHLPDVAKDDKERGPFIGTNMDNSITTANSEQHNGDIPTTSPSPIEDLDKRQETDSRRQEDQMRTTHKPPIPLDPTDKYLLDGILEIVDAKFDTLHKRLMTLERGMNNLQYYNARSFRTVNTHLHAVDTIMHTLHTDVSEVKQQHVQLDKKIADIKHDVGDLASTNSGIFNAMEQHSFYYSDIQTKLDELLRSVEQTNDNFKDIKNDTDDIKATLMEAKKFQGEMLVNSETSVILATEVIQTAYNVLNDTRAIKEKTREIKHQSFYANKIIEGVARNISVITKDSEEMKNTLTLVLANVTNKSNDSPKDTQSNSKKVDTFETFNHIANGGDDDKLQMTCAKMFELIDDRLRNLNVSVSGNQQRLAPGHEGGANVNTDIFRNESRKLLRGLEQVNRNVFQSVTLYKHTGNLIERLLSDTETIANDQITLREDLVAYLLNGTFELFNRSLPEFVTFEAKEKSNATPPQHFDAKCLPTEPFLQELSMLTRNGSHLVELLTELAVASSSTINLAIEKLDNEIAKLAHIRENVTIEAGKSSAKNKTKVVDMHQLSEMHNRTDLIYVFAEAIASNTRWIPHLYHRVIYVENLVNKSLDIVNKIDSRTEETLLKQTSHMAGMFKPIHSATSNERKQEQHTLPDKKPLTTAMPTAAVTTSLDQVASSQDVLRSGKRHDTKRKQLTDSDVNEMMEFVYKTNKKVDRIIPALTHLLGEPEPYISLVDGSTDREGRVEIYHKGEWGTIPREISHIEASYICRKLGYLGGVSAGSGHFGRGSGAFWDLNVTCLRTRWCNSVGHVEDPSTYSHEMDVGVICDHMVRLTKSSDEDEPEVSRQSGSLEIYHQNNWLPVCFEKWGREETEVVCKQLGFVEGAAQSEKKETLDDSYSMTNVTCTGSEKRLDACAFDGFTLNGCPSSEYVSVICS</sequence>
<feature type="compositionally biased region" description="Basic and acidic residues" evidence="11">
    <location>
        <begin position="666"/>
        <end position="680"/>
    </location>
</feature>
<comment type="subcellular location">
    <subcellularLocation>
        <location evidence="1">Membrane</location>
        <topology evidence="1">Single-pass membrane protein</topology>
    </subcellularLocation>
</comment>
<keyword evidence="3 12" id="KW-0732">Signal</keyword>
<protein>
    <recommendedName>
        <fullName evidence="13">SRCR domain-containing protein</fullName>
    </recommendedName>
</protein>